<keyword evidence="2" id="KW-1185">Reference proteome</keyword>
<accession>A0A8H3G5T4</accession>
<dbReference type="PANTHER" id="PTHR36142">
    <property type="entry name" value="METALLO-HYDROLASE/OXIDOREDUCTASE SUPERFAMILY PROTEIN"/>
    <property type="match status" value="1"/>
</dbReference>
<proteinExistence type="predicted"/>
<evidence type="ECO:0000313" key="2">
    <source>
        <dbReference type="Proteomes" id="UP000664203"/>
    </source>
</evidence>
<reference evidence="1" key="1">
    <citation type="submission" date="2021-03" db="EMBL/GenBank/DDBJ databases">
        <authorList>
            <person name="Tagirdzhanova G."/>
        </authorList>
    </citation>
    <scope>NUCLEOTIDE SEQUENCE</scope>
</reference>
<dbReference type="Gene3D" id="3.60.15.10">
    <property type="entry name" value="Ribonuclease Z/Hydroxyacylglutathione hydrolase-like"/>
    <property type="match status" value="1"/>
</dbReference>
<protein>
    <submittedName>
        <fullName evidence="1">Uncharacterized protein</fullName>
    </submittedName>
</protein>
<dbReference type="InterPro" id="IPR036866">
    <property type="entry name" value="RibonucZ/Hydroxyglut_hydro"/>
</dbReference>
<dbReference type="EMBL" id="CAJPDR010000439">
    <property type="protein sequence ID" value="CAF9936345.1"/>
    <property type="molecule type" value="Genomic_DNA"/>
</dbReference>
<organism evidence="1 2">
    <name type="scientific">Alectoria fallacina</name>
    <dbReference type="NCBI Taxonomy" id="1903189"/>
    <lineage>
        <taxon>Eukaryota</taxon>
        <taxon>Fungi</taxon>
        <taxon>Dikarya</taxon>
        <taxon>Ascomycota</taxon>
        <taxon>Pezizomycotina</taxon>
        <taxon>Lecanoromycetes</taxon>
        <taxon>OSLEUM clade</taxon>
        <taxon>Lecanoromycetidae</taxon>
        <taxon>Lecanorales</taxon>
        <taxon>Lecanorineae</taxon>
        <taxon>Parmeliaceae</taxon>
        <taxon>Alectoria</taxon>
    </lineage>
</organism>
<dbReference type="OrthoDB" id="9971601at2759"/>
<dbReference type="AlphaFoldDB" id="A0A8H3G5T4"/>
<dbReference type="Proteomes" id="UP000664203">
    <property type="component" value="Unassembled WGS sequence"/>
</dbReference>
<dbReference type="PANTHER" id="PTHR36142:SF2">
    <property type="entry name" value="METALLO-HYDROLASE_OXIDOREDUCTASE SUPERFAMILY PROTEIN"/>
    <property type="match status" value="1"/>
</dbReference>
<dbReference type="SUPFAM" id="SSF56281">
    <property type="entry name" value="Metallo-hydrolase/oxidoreductase"/>
    <property type="match status" value="1"/>
</dbReference>
<evidence type="ECO:0000313" key="1">
    <source>
        <dbReference type="EMBL" id="CAF9936345.1"/>
    </source>
</evidence>
<sequence length="364" mass="40772">MDAPSLQLQETLNGSIQKAMLSHRPILTHLNADTSWLLQLPYPPDAERPPGRSRWNIVFDPWLTGGQSDVAYWFSQQWHAVKSSVQTMAELNDLLQKIEKMAQLGASSSGERSYDYVDQDSNQSYIDAVIISHEFTDHCNKRTLLELDPGTPVFATKSAADLIRSWDHFRVVQETPPFSATDSDWRNTSLDPLPKWLGVSRMVTESDALYYHSAILVTFDLYSVDVKGPLSVLNAAEAIVYTPHGIHAKDLSHLPSATPAVRTLALLHGLHDIKISVKQLNLGAHNGLQAQRMCQAKYWVSTHDEIKKGSGLITPFLYRTVLTLQEAIEQERRAKGRISNESELSDMREVAFVELSNGESLLLV</sequence>
<gene>
    <name evidence="1" type="ORF">ALECFALPRED_006773</name>
</gene>
<name>A0A8H3G5T4_9LECA</name>
<comment type="caution">
    <text evidence="1">The sequence shown here is derived from an EMBL/GenBank/DDBJ whole genome shotgun (WGS) entry which is preliminary data.</text>
</comment>